<reference evidence="2 3" key="1">
    <citation type="submission" date="2024-02" db="EMBL/GenBank/DDBJ databases">
        <authorList>
            <person name="Daric V."/>
            <person name="Darras S."/>
        </authorList>
    </citation>
    <scope>NUCLEOTIDE SEQUENCE [LARGE SCALE GENOMIC DNA]</scope>
</reference>
<dbReference type="InterPro" id="IPR002181">
    <property type="entry name" value="Fibrinogen_a/b/g_C_dom"/>
</dbReference>
<keyword evidence="3" id="KW-1185">Reference proteome</keyword>
<gene>
    <name evidence="2" type="ORF">CVLEPA_LOCUS18952</name>
</gene>
<protein>
    <recommendedName>
        <fullName evidence="1">Fibrinogen C-terminal domain-containing protein</fullName>
    </recommendedName>
</protein>
<dbReference type="PANTHER" id="PTHR19143">
    <property type="entry name" value="FIBRINOGEN/TENASCIN/ANGIOPOEITIN"/>
    <property type="match status" value="1"/>
</dbReference>
<dbReference type="Gene3D" id="3.90.215.10">
    <property type="entry name" value="Gamma Fibrinogen, chain A, domain 1"/>
    <property type="match status" value="1"/>
</dbReference>
<dbReference type="Pfam" id="PF00147">
    <property type="entry name" value="Fibrinogen_C"/>
    <property type="match status" value="1"/>
</dbReference>
<organism evidence="2 3">
    <name type="scientific">Clavelina lepadiformis</name>
    <name type="common">Light-bulb sea squirt</name>
    <name type="synonym">Ascidia lepadiformis</name>
    <dbReference type="NCBI Taxonomy" id="159417"/>
    <lineage>
        <taxon>Eukaryota</taxon>
        <taxon>Metazoa</taxon>
        <taxon>Chordata</taxon>
        <taxon>Tunicata</taxon>
        <taxon>Ascidiacea</taxon>
        <taxon>Aplousobranchia</taxon>
        <taxon>Clavelinidae</taxon>
        <taxon>Clavelina</taxon>
    </lineage>
</organism>
<accession>A0ABP0G514</accession>
<comment type="caution">
    <text evidence="2">The sequence shown here is derived from an EMBL/GenBank/DDBJ whole genome shotgun (WGS) entry which is preliminary data.</text>
</comment>
<dbReference type="InterPro" id="IPR014716">
    <property type="entry name" value="Fibrinogen_a/b/g_C_1"/>
</dbReference>
<name>A0ABP0G514_CLALP</name>
<proteinExistence type="predicted"/>
<feature type="domain" description="Fibrinogen C-terminal" evidence="1">
    <location>
        <begin position="16"/>
        <end position="219"/>
    </location>
</feature>
<evidence type="ECO:0000313" key="2">
    <source>
        <dbReference type="EMBL" id="CAK8686916.1"/>
    </source>
</evidence>
<dbReference type="Proteomes" id="UP001642483">
    <property type="component" value="Unassembled WGS sequence"/>
</dbReference>
<sequence>MYANSIDFAETVKRFENRFSKDSECTNIYASGSTSSGIYPIWLKERFQFTYVYCDMELVSTKKGWTTIQRRMNGEVNFNRGWDDYVRGFGNPRGECWLGLENIYRLLRQTAKAIEGEETSITTPDLGVGLEDWDGFNTFLQYRIKWFGEAQTNYYLHVYFLNGSECFRGSPIYFSEFSTPDSDNDEEEQSHCARENKSGWWFYGCGGSNLNAPYPKSKHPLNLDDLFYEGMFCLNDKESALRYVSMNLYHTKT</sequence>
<dbReference type="Gene3D" id="4.10.530.10">
    <property type="entry name" value="Gamma-fibrinogen Carboxyl Terminal Fragment, domain 2"/>
    <property type="match status" value="1"/>
</dbReference>
<evidence type="ECO:0000259" key="1">
    <source>
        <dbReference type="PROSITE" id="PS51406"/>
    </source>
</evidence>
<dbReference type="EMBL" id="CAWYQH010000103">
    <property type="protein sequence ID" value="CAK8686916.1"/>
    <property type="molecule type" value="Genomic_DNA"/>
</dbReference>
<dbReference type="InterPro" id="IPR050373">
    <property type="entry name" value="Fibrinogen_C-term_domain"/>
</dbReference>
<dbReference type="PROSITE" id="PS51406">
    <property type="entry name" value="FIBRINOGEN_C_2"/>
    <property type="match status" value="1"/>
</dbReference>
<dbReference type="InterPro" id="IPR036056">
    <property type="entry name" value="Fibrinogen-like_C"/>
</dbReference>
<dbReference type="SUPFAM" id="SSF56496">
    <property type="entry name" value="Fibrinogen C-terminal domain-like"/>
    <property type="match status" value="1"/>
</dbReference>
<dbReference type="SMART" id="SM00186">
    <property type="entry name" value="FBG"/>
    <property type="match status" value="1"/>
</dbReference>
<evidence type="ECO:0000313" key="3">
    <source>
        <dbReference type="Proteomes" id="UP001642483"/>
    </source>
</evidence>
<dbReference type="PANTHER" id="PTHR19143:SF459">
    <property type="entry name" value="FIBRINOGEN C-TERMINAL DOMAIN-CONTAINING PROTEIN"/>
    <property type="match status" value="1"/>
</dbReference>